<dbReference type="InterPro" id="IPR017972">
    <property type="entry name" value="Cyt_P450_CS"/>
</dbReference>
<evidence type="ECO:0000256" key="6">
    <source>
        <dbReference type="ARBA" id="ARBA00022848"/>
    </source>
</evidence>
<evidence type="ECO:0000256" key="9">
    <source>
        <dbReference type="ARBA" id="ARBA00023033"/>
    </source>
</evidence>
<proteinExistence type="evidence at transcript level"/>
<dbReference type="GO" id="GO:0005506">
    <property type="term" value="F:iron ion binding"/>
    <property type="evidence" value="ECO:0007669"/>
    <property type="project" value="InterPro"/>
</dbReference>
<dbReference type="PRINTS" id="PR00385">
    <property type="entry name" value="P450"/>
</dbReference>
<comment type="cofactor">
    <cofactor evidence="10">
        <name>heme</name>
        <dbReference type="ChEBI" id="CHEBI:30413"/>
    </cofactor>
</comment>
<evidence type="ECO:0000256" key="11">
    <source>
        <dbReference type="RuleBase" id="RU000461"/>
    </source>
</evidence>
<accession>A0A0G3BCM1</accession>
<dbReference type="AlphaFoldDB" id="A0A0G3BCM1"/>
<keyword evidence="8 10" id="KW-0408">Iron</keyword>
<dbReference type="PANTHER" id="PTHR47955:SF15">
    <property type="entry name" value="CYTOCHROME P450 71A2-LIKE"/>
    <property type="match status" value="1"/>
</dbReference>
<feature type="transmembrane region" description="Helical" evidence="12">
    <location>
        <begin position="7"/>
        <end position="27"/>
    </location>
</feature>
<evidence type="ECO:0000256" key="5">
    <source>
        <dbReference type="ARBA" id="ARBA00022824"/>
    </source>
</evidence>
<dbReference type="GO" id="GO:0004497">
    <property type="term" value="F:monooxygenase activity"/>
    <property type="evidence" value="ECO:0007669"/>
    <property type="project" value="UniProtKB-KW"/>
</dbReference>
<evidence type="ECO:0000256" key="3">
    <source>
        <dbReference type="ARBA" id="ARBA00022617"/>
    </source>
</evidence>
<protein>
    <submittedName>
        <fullName evidence="13">CYP71AJ21</fullName>
    </submittedName>
</protein>
<keyword evidence="5" id="KW-0256">Endoplasmic reticulum</keyword>
<comment type="subcellular location">
    <subcellularLocation>
        <location evidence="1">Microsome membrane</location>
        <topology evidence="1">Single-pass membrane protein</topology>
    </subcellularLocation>
</comment>
<dbReference type="InterPro" id="IPR001128">
    <property type="entry name" value="Cyt_P450"/>
</dbReference>
<sequence>MKMVEQYPLYLYFFSLLSATIFFYKWLTLKKTALRNLPPSPPRFPVIGNLHQVGPDPYISLRTLAEKYGPLMLLKFGSVPVVVVSSAEAAREILKTHDLVFADRPFLSVANRIFYKGRDVAFARYSEYWRQVKSMCVTQLLSSRRVQSFHNVREEEVALLIQNIEHPPSKIVNLSDLLAELAQNVVCRVALGRKYGRGIDGNSSYKILLGEIMELIGYSRSMRDFFPLLGWVDRLTGLNARAEKAAKEVDTFLEGVLRDHPSTVASNNGHANKDFVSILLEIQNTDAGSSMDKDCIKAVIWDMFVAGTDTTSSTLEWAIAALIKNPHVMVKLQTEIREIGRGKSKITEGDLAKMHYLKAVMKESMRLYFTAPLLMPREARQDVKVMGYDIRSGTQVLVNAWAIARDPALWNNPEEFRPERFFNNPIDYKGLHYEYLPFGAGRRVCPGIQFAVAVNELAVANLVHKFDFELPHGERMEDMDMTGVTGLTVRRKSPLLVIATPHV</sequence>
<dbReference type="InterPro" id="IPR036396">
    <property type="entry name" value="Cyt_P450_sf"/>
</dbReference>
<dbReference type="PRINTS" id="PR00463">
    <property type="entry name" value="EP450I"/>
</dbReference>
<dbReference type="Gene3D" id="1.10.630.10">
    <property type="entry name" value="Cytochrome P450"/>
    <property type="match status" value="1"/>
</dbReference>
<dbReference type="EMBL" id="KP191562">
    <property type="protein sequence ID" value="AKJ23354.1"/>
    <property type="molecule type" value="mRNA"/>
</dbReference>
<keyword evidence="12" id="KW-0472">Membrane</keyword>
<dbReference type="SUPFAM" id="SSF48264">
    <property type="entry name" value="Cytochrome P450"/>
    <property type="match status" value="1"/>
</dbReference>
<evidence type="ECO:0000313" key="13">
    <source>
        <dbReference type="EMBL" id="AKJ23354.1"/>
    </source>
</evidence>
<keyword evidence="12" id="KW-1133">Transmembrane helix</keyword>
<keyword evidence="7 11" id="KW-0560">Oxidoreductase</keyword>
<name>A0A0G3BCM1_DAUCS</name>
<evidence type="ECO:0000256" key="1">
    <source>
        <dbReference type="ARBA" id="ARBA00004111"/>
    </source>
</evidence>
<evidence type="ECO:0000256" key="4">
    <source>
        <dbReference type="ARBA" id="ARBA00022723"/>
    </source>
</evidence>
<reference evidence="13" key="1">
    <citation type="submission" date="2014-11" db="EMBL/GenBank/DDBJ databases">
        <title>Evolution of substrate recognition sites (SRSs) in cytochromes P450 from Apiaceae using subfamily CYP71AJ as an example.</title>
        <authorList>
            <person name="Hehn A."/>
            <person name="Dueholm B."/>
            <person name="Simonsen H."/>
        </authorList>
    </citation>
    <scope>NUCLEOTIDE SEQUENCE</scope>
</reference>
<keyword evidence="6" id="KW-0492">Microsome</keyword>
<dbReference type="Pfam" id="PF00067">
    <property type="entry name" value="p450"/>
    <property type="match status" value="1"/>
</dbReference>
<dbReference type="FunFam" id="1.10.630.10:FF:000011">
    <property type="entry name" value="Cytochrome P450 83B1"/>
    <property type="match status" value="1"/>
</dbReference>
<evidence type="ECO:0000256" key="2">
    <source>
        <dbReference type="ARBA" id="ARBA00010617"/>
    </source>
</evidence>
<keyword evidence="12" id="KW-0812">Transmembrane</keyword>
<dbReference type="GO" id="GO:0020037">
    <property type="term" value="F:heme binding"/>
    <property type="evidence" value="ECO:0007669"/>
    <property type="project" value="InterPro"/>
</dbReference>
<organism evidence="13">
    <name type="scientific">Daucus carota subsp. sativus</name>
    <name type="common">Carrot</name>
    <dbReference type="NCBI Taxonomy" id="79200"/>
    <lineage>
        <taxon>Eukaryota</taxon>
        <taxon>Viridiplantae</taxon>
        <taxon>Streptophyta</taxon>
        <taxon>Embryophyta</taxon>
        <taxon>Tracheophyta</taxon>
        <taxon>Spermatophyta</taxon>
        <taxon>Magnoliopsida</taxon>
        <taxon>eudicotyledons</taxon>
        <taxon>Gunneridae</taxon>
        <taxon>Pentapetalae</taxon>
        <taxon>asterids</taxon>
        <taxon>campanulids</taxon>
        <taxon>Apiales</taxon>
        <taxon>Apiaceae</taxon>
        <taxon>Apioideae</taxon>
        <taxon>Scandiceae</taxon>
        <taxon>Daucinae</taxon>
        <taxon>Daucus</taxon>
        <taxon>Daucus sect. Daucus</taxon>
    </lineage>
</organism>
<dbReference type="PROSITE" id="PS00086">
    <property type="entry name" value="CYTOCHROME_P450"/>
    <property type="match status" value="1"/>
</dbReference>
<feature type="binding site" description="axial binding residue" evidence="10">
    <location>
        <position position="445"/>
    </location>
    <ligand>
        <name>heme</name>
        <dbReference type="ChEBI" id="CHEBI:30413"/>
    </ligand>
    <ligandPart>
        <name>Fe</name>
        <dbReference type="ChEBI" id="CHEBI:18248"/>
    </ligandPart>
</feature>
<keyword evidence="9 11" id="KW-0503">Monooxygenase</keyword>
<dbReference type="CDD" id="cd11072">
    <property type="entry name" value="CYP71-like"/>
    <property type="match status" value="1"/>
</dbReference>
<keyword evidence="4 10" id="KW-0479">Metal-binding</keyword>
<dbReference type="PANTHER" id="PTHR47955">
    <property type="entry name" value="CYTOCHROME P450 FAMILY 71 PROTEIN"/>
    <property type="match status" value="1"/>
</dbReference>
<evidence type="ECO:0000256" key="8">
    <source>
        <dbReference type="ARBA" id="ARBA00023004"/>
    </source>
</evidence>
<dbReference type="GO" id="GO:0016705">
    <property type="term" value="F:oxidoreductase activity, acting on paired donors, with incorporation or reduction of molecular oxygen"/>
    <property type="evidence" value="ECO:0007669"/>
    <property type="project" value="InterPro"/>
</dbReference>
<comment type="similarity">
    <text evidence="2 11">Belongs to the cytochrome P450 family.</text>
</comment>
<evidence type="ECO:0000256" key="12">
    <source>
        <dbReference type="SAM" id="Phobius"/>
    </source>
</evidence>
<dbReference type="InterPro" id="IPR002401">
    <property type="entry name" value="Cyt_P450_E_grp-I"/>
</dbReference>
<keyword evidence="3 10" id="KW-0349">Heme</keyword>
<evidence type="ECO:0000256" key="7">
    <source>
        <dbReference type="ARBA" id="ARBA00023002"/>
    </source>
</evidence>
<evidence type="ECO:0000256" key="10">
    <source>
        <dbReference type="PIRSR" id="PIRSR602401-1"/>
    </source>
</evidence>